<dbReference type="PIRSF" id="PIRSF001235">
    <property type="entry name" value="Amidase_carbamoylase"/>
    <property type="match status" value="1"/>
</dbReference>
<evidence type="ECO:0000313" key="5">
    <source>
        <dbReference type="EMBL" id="GEO36253.1"/>
    </source>
</evidence>
<dbReference type="InterPro" id="IPR036264">
    <property type="entry name" value="Bact_exopeptidase_dim_dom"/>
</dbReference>
<keyword evidence="2 5" id="KW-0378">Hydrolase</keyword>
<name>A0A512DIF6_9PROT</name>
<evidence type="ECO:0000313" key="6">
    <source>
        <dbReference type="Proteomes" id="UP000321523"/>
    </source>
</evidence>
<dbReference type="GO" id="GO:0046872">
    <property type="term" value="F:metal ion binding"/>
    <property type="evidence" value="ECO:0007669"/>
    <property type="project" value="UniProtKB-KW"/>
</dbReference>
<evidence type="ECO:0000259" key="4">
    <source>
        <dbReference type="Pfam" id="PF07687"/>
    </source>
</evidence>
<keyword evidence="3" id="KW-0479">Metal-binding</keyword>
<sequence>MTTLIPIDQGRLWKRHMAMAQIGALPNGGVNRPALSQGDAQSRSLLARWAEELGFSVETDPIGNLFIHRPGTDETLPPVMAGSHLDTQPTGGKFDGAFGVLAAFEALQAIHEAGIATRHPIEVVSWTNEEGSRFQPGCSGSSAFTGAVPLEQHLEAVDRDGITARDALAAVLSTERGMPMRPLGFPVAAFLECHIEQGPKLEEAGVPVGIVTGIQGSRWFAIEVQGDEAHAGTTPRRNRRDALSAAISMVAALERLMFDEEDRVRFTVGRFEVSPGSPNTIPGRVFFTIDFRHPEASTLKRLGDQVDAVCRAHVGPCSVTITETFHSLPADFDANVIAAMRKAADLVGVRTLDLPSGALHDAKFLQEVCPSGMIFVPCEKGISHNEAENAKPEDLASGARVLAEALAILANS</sequence>
<dbReference type="SUPFAM" id="SSF53187">
    <property type="entry name" value="Zn-dependent exopeptidases"/>
    <property type="match status" value="1"/>
</dbReference>
<feature type="binding site" evidence="3">
    <location>
        <position position="194"/>
    </location>
    <ligand>
        <name>Zn(2+)</name>
        <dbReference type="ChEBI" id="CHEBI:29105"/>
        <label>1</label>
    </ligand>
</feature>
<gene>
    <name evidence="5" type="primary">amaB</name>
    <name evidence="5" type="ORF">SAE02_04010</name>
</gene>
<dbReference type="AlphaFoldDB" id="A0A512DIF6"/>
<proteinExistence type="inferred from homology"/>
<reference evidence="5 6" key="1">
    <citation type="submission" date="2019-07" db="EMBL/GenBank/DDBJ databases">
        <title>Whole genome shotgun sequence of Skermanella aerolata NBRC 106429.</title>
        <authorList>
            <person name="Hosoyama A."/>
            <person name="Uohara A."/>
            <person name="Ohji S."/>
            <person name="Ichikawa N."/>
        </authorList>
    </citation>
    <scope>NUCLEOTIDE SEQUENCE [LARGE SCALE GENOMIC DNA]</scope>
    <source>
        <strain evidence="5 6">NBRC 106429</strain>
    </source>
</reference>
<dbReference type="NCBIfam" id="TIGR01879">
    <property type="entry name" value="hydantase"/>
    <property type="match status" value="1"/>
</dbReference>
<dbReference type="Pfam" id="PF07687">
    <property type="entry name" value="M20_dimer"/>
    <property type="match status" value="1"/>
</dbReference>
<dbReference type="InterPro" id="IPR010158">
    <property type="entry name" value="Amidase_Cbmase"/>
</dbReference>
<feature type="binding site" evidence="3">
    <location>
        <position position="384"/>
    </location>
    <ligand>
        <name>Zn(2+)</name>
        <dbReference type="ChEBI" id="CHEBI:29105"/>
        <label>2</label>
    </ligand>
</feature>
<dbReference type="EMBL" id="BJYZ01000002">
    <property type="protein sequence ID" value="GEO36253.1"/>
    <property type="molecule type" value="Genomic_DNA"/>
</dbReference>
<dbReference type="CDD" id="cd03884">
    <property type="entry name" value="M20_bAS"/>
    <property type="match status" value="1"/>
</dbReference>
<evidence type="ECO:0000256" key="3">
    <source>
        <dbReference type="PIRSR" id="PIRSR001235-1"/>
    </source>
</evidence>
<comment type="similarity">
    <text evidence="1">Belongs to the peptidase M20 family.</text>
</comment>
<evidence type="ECO:0000256" key="1">
    <source>
        <dbReference type="ARBA" id="ARBA00006153"/>
    </source>
</evidence>
<keyword evidence="6" id="KW-1185">Reference proteome</keyword>
<dbReference type="GO" id="GO:0016813">
    <property type="term" value="F:hydrolase activity, acting on carbon-nitrogen (but not peptide) bonds, in linear amidines"/>
    <property type="evidence" value="ECO:0007669"/>
    <property type="project" value="InterPro"/>
</dbReference>
<dbReference type="Pfam" id="PF01546">
    <property type="entry name" value="Peptidase_M20"/>
    <property type="match status" value="1"/>
</dbReference>
<feature type="binding site" evidence="3">
    <location>
        <position position="95"/>
    </location>
    <ligand>
        <name>Zn(2+)</name>
        <dbReference type="ChEBI" id="CHEBI:29105"/>
        <label>1</label>
    </ligand>
</feature>
<evidence type="ECO:0000256" key="2">
    <source>
        <dbReference type="ARBA" id="ARBA00022801"/>
    </source>
</evidence>
<dbReference type="Gene3D" id="3.40.630.10">
    <property type="entry name" value="Zn peptidases"/>
    <property type="match status" value="1"/>
</dbReference>
<dbReference type="Proteomes" id="UP000321523">
    <property type="component" value="Unassembled WGS sequence"/>
</dbReference>
<organism evidence="5 6">
    <name type="scientific">Skermanella aerolata</name>
    <dbReference type="NCBI Taxonomy" id="393310"/>
    <lineage>
        <taxon>Bacteria</taxon>
        <taxon>Pseudomonadati</taxon>
        <taxon>Pseudomonadota</taxon>
        <taxon>Alphaproteobacteria</taxon>
        <taxon>Rhodospirillales</taxon>
        <taxon>Azospirillaceae</taxon>
        <taxon>Skermanella</taxon>
    </lineage>
</organism>
<feature type="domain" description="Peptidase M20 dimerisation" evidence="4">
    <location>
        <begin position="213"/>
        <end position="313"/>
    </location>
</feature>
<feature type="binding site" evidence="3">
    <location>
        <position position="95"/>
    </location>
    <ligand>
        <name>Zn(2+)</name>
        <dbReference type="ChEBI" id="CHEBI:29105"/>
        <label>2</label>
    </ligand>
</feature>
<accession>A0A512DIF6</accession>
<comment type="caution">
    <text evidence="5">The sequence shown here is derived from an EMBL/GenBank/DDBJ whole genome shotgun (WGS) entry which is preliminary data.</text>
</comment>
<dbReference type="PANTHER" id="PTHR32494">
    <property type="entry name" value="ALLANTOATE DEIMINASE-RELATED"/>
    <property type="match status" value="1"/>
</dbReference>
<dbReference type="SUPFAM" id="SSF55031">
    <property type="entry name" value="Bacterial exopeptidase dimerisation domain"/>
    <property type="match status" value="1"/>
</dbReference>
<keyword evidence="3" id="KW-0862">Zinc</keyword>
<dbReference type="Gene3D" id="3.30.70.360">
    <property type="match status" value="1"/>
</dbReference>
<dbReference type="RefSeq" id="WP_044425589.1">
    <property type="nucleotide sequence ID" value="NZ_BJYZ01000002.1"/>
</dbReference>
<dbReference type="InterPro" id="IPR002933">
    <property type="entry name" value="Peptidase_M20"/>
</dbReference>
<comment type="cofactor">
    <cofactor evidence="3">
        <name>Zn(2+)</name>
        <dbReference type="ChEBI" id="CHEBI:29105"/>
    </cofactor>
    <text evidence="3">Binds 2 Zn(2+) ions per subunit.</text>
</comment>
<protein>
    <submittedName>
        <fullName evidence="5">Zn-dependent hydrolase</fullName>
    </submittedName>
</protein>
<feature type="binding site" evidence="3">
    <location>
        <position position="84"/>
    </location>
    <ligand>
        <name>Zn(2+)</name>
        <dbReference type="ChEBI" id="CHEBI:29105"/>
        <label>1</label>
    </ligand>
</feature>
<feature type="binding site" evidence="3">
    <location>
        <position position="130"/>
    </location>
    <ligand>
        <name>Zn(2+)</name>
        <dbReference type="ChEBI" id="CHEBI:29105"/>
        <label>2</label>
    </ligand>
</feature>
<dbReference type="OrthoDB" id="9808195at2"/>
<dbReference type="InterPro" id="IPR011650">
    <property type="entry name" value="Peptidase_M20_dimer"/>
</dbReference>
<dbReference type="PANTHER" id="PTHR32494:SF5">
    <property type="entry name" value="ALLANTOATE AMIDOHYDROLASE"/>
    <property type="match status" value="1"/>
</dbReference>